<dbReference type="Proteomes" id="UP001359559">
    <property type="component" value="Unassembled WGS sequence"/>
</dbReference>
<dbReference type="AlphaFoldDB" id="A0AAN9FNL1"/>
<evidence type="ECO:0000313" key="3">
    <source>
        <dbReference type="Proteomes" id="UP001359559"/>
    </source>
</evidence>
<gene>
    <name evidence="2" type="ORF">RJT34_23297</name>
</gene>
<comment type="caution">
    <text evidence="2">The sequence shown here is derived from an EMBL/GenBank/DDBJ whole genome shotgun (WGS) entry which is preliminary data.</text>
</comment>
<reference evidence="2 3" key="1">
    <citation type="submission" date="2024-01" db="EMBL/GenBank/DDBJ databases">
        <title>The genomes of 5 underutilized Papilionoideae crops provide insights into root nodulation and disease resistance.</title>
        <authorList>
            <person name="Yuan L."/>
        </authorList>
    </citation>
    <scope>NUCLEOTIDE SEQUENCE [LARGE SCALE GENOMIC DNA]</scope>
    <source>
        <strain evidence="2">LY-2023</strain>
        <tissue evidence="2">Leaf</tissue>
    </source>
</reference>
<feature type="region of interest" description="Disordered" evidence="1">
    <location>
        <begin position="1"/>
        <end position="21"/>
    </location>
</feature>
<keyword evidence="3" id="KW-1185">Reference proteome</keyword>
<proteinExistence type="predicted"/>
<sequence length="74" mass="8536">MDDEGYGFGGDREYSEDDGLRRRRCTQMREKAYNVEVVVTEEEMKMAYGRGMSYGKDEVKEKGEKREKKVNGGA</sequence>
<dbReference type="EMBL" id="JAYKXN010000006">
    <property type="protein sequence ID" value="KAK7278271.1"/>
    <property type="molecule type" value="Genomic_DNA"/>
</dbReference>
<name>A0AAN9FNL1_CLITE</name>
<evidence type="ECO:0000313" key="2">
    <source>
        <dbReference type="EMBL" id="KAK7278271.1"/>
    </source>
</evidence>
<evidence type="ECO:0000256" key="1">
    <source>
        <dbReference type="SAM" id="MobiDB-lite"/>
    </source>
</evidence>
<protein>
    <submittedName>
        <fullName evidence="2">Uncharacterized protein</fullName>
    </submittedName>
</protein>
<organism evidence="2 3">
    <name type="scientific">Clitoria ternatea</name>
    <name type="common">Butterfly pea</name>
    <dbReference type="NCBI Taxonomy" id="43366"/>
    <lineage>
        <taxon>Eukaryota</taxon>
        <taxon>Viridiplantae</taxon>
        <taxon>Streptophyta</taxon>
        <taxon>Embryophyta</taxon>
        <taxon>Tracheophyta</taxon>
        <taxon>Spermatophyta</taxon>
        <taxon>Magnoliopsida</taxon>
        <taxon>eudicotyledons</taxon>
        <taxon>Gunneridae</taxon>
        <taxon>Pentapetalae</taxon>
        <taxon>rosids</taxon>
        <taxon>fabids</taxon>
        <taxon>Fabales</taxon>
        <taxon>Fabaceae</taxon>
        <taxon>Papilionoideae</taxon>
        <taxon>50 kb inversion clade</taxon>
        <taxon>NPAAA clade</taxon>
        <taxon>indigoferoid/millettioid clade</taxon>
        <taxon>Phaseoleae</taxon>
        <taxon>Clitoria</taxon>
    </lineage>
</organism>
<accession>A0AAN9FNL1</accession>